<dbReference type="Proteomes" id="UP000242814">
    <property type="component" value="Unassembled WGS sequence"/>
</dbReference>
<evidence type="ECO:0000313" key="3">
    <source>
        <dbReference type="Proteomes" id="UP000242814"/>
    </source>
</evidence>
<feature type="compositionally biased region" description="Polar residues" evidence="1">
    <location>
        <begin position="49"/>
        <end position="62"/>
    </location>
</feature>
<proteinExistence type="predicted"/>
<reference evidence="2 3" key="1">
    <citation type="submission" date="2016-06" db="EMBL/GenBank/DDBJ databases">
        <authorList>
            <person name="Kjaerup R.B."/>
            <person name="Dalgaard T.S."/>
            <person name="Juul-Madsen H.R."/>
        </authorList>
    </citation>
    <scope>NUCLEOTIDE SEQUENCE [LARGE SCALE GENOMIC DNA]</scope>
    <source>
        <strain evidence="2 3">Pb300</strain>
    </source>
</reference>
<sequence>MDKRPAIIIAHDAEREQMTNYPTVLRGHLNYPSTDFFTIAYDNFPPSGETGNQDDGSPARQSATWHFATWAESFASHKPSRSDLPKPWLTWVEQTWEWEASQPALDKRL</sequence>
<protein>
    <submittedName>
        <fullName evidence="2">Uncharacterized protein</fullName>
    </submittedName>
</protein>
<dbReference type="EMBL" id="LZYO01000195">
    <property type="protein sequence ID" value="ODH26218.1"/>
    <property type="molecule type" value="Genomic_DNA"/>
</dbReference>
<evidence type="ECO:0000313" key="2">
    <source>
        <dbReference type="EMBL" id="ODH26218.1"/>
    </source>
</evidence>
<accession>A0A1D2JC91</accession>
<comment type="caution">
    <text evidence="2">The sequence shown here is derived from an EMBL/GenBank/DDBJ whole genome shotgun (WGS) entry which is preliminary data.</text>
</comment>
<feature type="region of interest" description="Disordered" evidence="1">
    <location>
        <begin position="42"/>
        <end position="62"/>
    </location>
</feature>
<dbReference type="AlphaFoldDB" id="A0A1D2JC91"/>
<gene>
    <name evidence="2" type="ORF">ACO22_04734</name>
</gene>
<organism evidence="2 3">
    <name type="scientific">Paracoccidioides brasiliensis</name>
    <dbReference type="NCBI Taxonomy" id="121759"/>
    <lineage>
        <taxon>Eukaryota</taxon>
        <taxon>Fungi</taxon>
        <taxon>Dikarya</taxon>
        <taxon>Ascomycota</taxon>
        <taxon>Pezizomycotina</taxon>
        <taxon>Eurotiomycetes</taxon>
        <taxon>Eurotiomycetidae</taxon>
        <taxon>Onygenales</taxon>
        <taxon>Ajellomycetaceae</taxon>
        <taxon>Paracoccidioides</taxon>
    </lineage>
</organism>
<evidence type="ECO:0000256" key="1">
    <source>
        <dbReference type="SAM" id="MobiDB-lite"/>
    </source>
</evidence>
<name>A0A1D2JC91_PARBR</name>